<protein>
    <submittedName>
        <fullName evidence="3">PspA/IM30 family protein</fullName>
    </submittedName>
</protein>
<dbReference type="SUPFAM" id="SSF57997">
    <property type="entry name" value="Tropomyosin"/>
    <property type="match status" value="1"/>
</dbReference>
<evidence type="ECO:0000313" key="3">
    <source>
        <dbReference type="EMBL" id="MEN7546653.1"/>
    </source>
</evidence>
<evidence type="ECO:0000256" key="1">
    <source>
        <dbReference type="ARBA" id="ARBA00043985"/>
    </source>
</evidence>
<dbReference type="PANTHER" id="PTHR31088:SF6">
    <property type="entry name" value="PHAGE SHOCK PROTEIN A"/>
    <property type="match status" value="1"/>
</dbReference>
<feature type="coiled-coil region" evidence="2">
    <location>
        <begin position="103"/>
        <end position="151"/>
    </location>
</feature>
<comment type="caution">
    <text evidence="3">The sequence shown here is derived from an EMBL/GenBank/DDBJ whole genome shotgun (WGS) entry which is preliminary data.</text>
</comment>
<comment type="similarity">
    <text evidence="1">Belongs to the PspA/Vipp/IM30 family.</text>
</comment>
<dbReference type="Proteomes" id="UP001403385">
    <property type="component" value="Unassembled WGS sequence"/>
</dbReference>
<gene>
    <name evidence="3" type="ORF">AAG747_01960</name>
</gene>
<dbReference type="InterPro" id="IPR007157">
    <property type="entry name" value="PspA_VIPP1"/>
</dbReference>
<dbReference type="RefSeq" id="WP_346819437.1">
    <property type="nucleotide sequence ID" value="NZ_JBDKWZ010000001.1"/>
</dbReference>
<reference evidence="3 4" key="1">
    <citation type="submission" date="2024-04" db="EMBL/GenBank/DDBJ databases">
        <title>Novel genus in family Flammeovirgaceae.</title>
        <authorList>
            <person name="Nguyen T.H."/>
            <person name="Vuong T.Q."/>
            <person name="Le H."/>
            <person name="Kim S.-G."/>
        </authorList>
    </citation>
    <scope>NUCLEOTIDE SEQUENCE [LARGE SCALE GENOMIC DNA]</scope>
    <source>
        <strain evidence="3 4">JCM 23209</strain>
    </source>
</reference>
<sequence>MSFFKRLFNIGSAEVHSAIDKIEDPVKMTEQGIRDLKSDLDKSLKGLAEVKAIEIRTRKEAEQQKALASDYENKAMMLLKRAQDGQVAPEEADRLASQALTKKEQALQQAANSQKMLQTHEASVAKMEQNVHRLKNQISTWENELKTLKARSKVSQATTKLNKQLANIDSGGTITMLERMKEKVDQQEALAESYGDLANTAKSVDEEIDQALLGSGSSSSSSSDSLLALKAKMGLNAPKEDSGSQGTNS</sequence>
<evidence type="ECO:0000256" key="2">
    <source>
        <dbReference type="SAM" id="Coils"/>
    </source>
</evidence>
<dbReference type="EMBL" id="JBDKWZ010000001">
    <property type="protein sequence ID" value="MEN7546653.1"/>
    <property type="molecule type" value="Genomic_DNA"/>
</dbReference>
<dbReference type="AlphaFoldDB" id="A0AAW9RYM1"/>
<dbReference type="Pfam" id="PF04012">
    <property type="entry name" value="PspA_IM30"/>
    <property type="match status" value="1"/>
</dbReference>
<organism evidence="3 4">
    <name type="scientific">Rapidithrix thailandica</name>
    <dbReference type="NCBI Taxonomy" id="413964"/>
    <lineage>
        <taxon>Bacteria</taxon>
        <taxon>Pseudomonadati</taxon>
        <taxon>Bacteroidota</taxon>
        <taxon>Cytophagia</taxon>
        <taxon>Cytophagales</taxon>
        <taxon>Flammeovirgaceae</taxon>
        <taxon>Rapidithrix</taxon>
    </lineage>
</organism>
<evidence type="ECO:0000313" key="4">
    <source>
        <dbReference type="Proteomes" id="UP001403385"/>
    </source>
</evidence>
<keyword evidence="4" id="KW-1185">Reference proteome</keyword>
<dbReference type="PANTHER" id="PTHR31088">
    <property type="entry name" value="MEMBRANE-ASSOCIATED PROTEIN VIPP1, CHLOROPLASTIC"/>
    <property type="match status" value="1"/>
</dbReference>
<proteinExistence type="inferred from homology"/>
<accession>A0AAW9RYM1</accession>
<keyword evidence="2" id="KW-0175">Coiled coil</keyword>
<name>A0AAW9RYM1_9BACT</name>